<evidence type="ECO:0000256" key="2">
    <source>
        <dbReference type="ARBA" id="ARBA00010488"/>
    </source>
</evidence>
<keyword evidence="5" id="KW-0777">Teichoic acid biosynthesis</keyword>
<dbReference type="EC" id="2.7.8.12" evidence="7"/>
<comment type="caution">
    <text evidence="7">The sequence shown here is derived from an EMBL/GenBank/DDBJ whole genome shotgun (WGS) entry which is preliminary data.</text>
</comment>
<comment type="similarity">
    <text evidence="2">Belongs to the CDP-glycerol glycerophosphotransferase family.</text>
</comment>
<dbReference type="PANTHER" id="PTHR37316:SF3">
    <property type="entry name" value="TEICHOIC ACID GLYCEROL-PHOSPHATE TRANSFERASE"/>
    <property type="match status" value="1"/>
</dbReference>
<proteinExistence type="inferred from homology"/>
<gene>
    <name evidence="7" type="ORF">JOC77_000264</name>
</gene>
<keyword evidence="4 7" id="KW-0808">Transferase</keyword>
<comment type="subcellular location">
    <subcellularLocation>
        <location evidence="1">Cell membrane</location>
        <topology evidence="1">Peripheral membrane protein</topology>
    </subcellularLocation>
</comment>
<evidence type="ECO:0000256" key="3">
    <source>
        <dbReference type="ARBA" id="ARBA00022475"/>
    </source>
</evidence>
<keyword evidence="3" id="KW-1003">Cell membrane</keyword>
<dbReference type="InterPro" id="IPR043149">
    <property type="entry name" value="TagF_N"/>
</dbReference>
<accession>A0ABS2QCH3</accession>
<evidence type="ECO:0000313" key="7">
    <source>
        <dbReference type="EMBL" id="MBM7690861.1"/>
    </source>
</evidence>
<dbReference type="Gene3D" id="3.40.50.12580">
    <property type="match status" value="1"/>
</dbReference>
<evidence type="ECO:0000256" key="5">
    <source>
        <dbReference type="ARBA" id="ARBA00022944"/>
    </source>
</evidence>
<evidence type="ECO:0000256" key="1">
    <source>
        <dbReference type="ARBA" id="ARBA00004202"/>
    </source>
</evidence>
<dbReference type="InterPro" id="IPR007554">
    <property type="entry name" value="Glycerophosphate_synth"/>
</dbReference>
<evidence type="ECO:0000256" key="6">
    <source>
        <dbReference type="ARBA" id="ARBA00023136"/>
    </source>
</evidence>
<dbReference type="Proteomes" id="UP000823486">
    <property type="component" value="Unassembled WGS sequence"/>
</dbReference>
<dbReference type="PANTHER" id="PTHR37316">
    <property type="entry name" value="TEICHOIC ACID GLYCEROL-PHOSPHATE PRIMASE"/>
    <property type="match status" value="1"/>
</dbReference>
<evidence type="ECO:0000256" key="4">
    <source>
        <dbReference type="ARBA" id="ARBA00022679"/>
    </source>
</evidence>
<dbReference type="GO" id="GO:0047355">
    <property type="term" value="F:CDP-glycerol glycerophosphotransferase activity"/>
    <property type="evidence" value="ECO:0007669"/>
    <property type="project" value="UniProtKB-EC"/>
</dbReference>
<dbReference type="Pfam" id="PF04464">
    <property type="entry name" value="Glyphos_transf"/>
    <property type="match status" value="1"/>
</dbReference>
<dbReference type="EMBL" id="JAFBFI010000001">
    <property type="protein sequence ID" value="MBM7690861.1"/>
    <property type="molecule type" value="Genomic_DNA"/>
</dbReference>
<dbReference type="InterPro" id="IPR051612">
    <property type="entry name" value="Teichoic_Acid_Biosynth"/>
</dbReference>
<reference evidence="7 8" key="1">
    <citation type="submission" date="2021-01" db="EMBL/GenBank/DDBJ databases">
        <title>Genomic Encyclopedia of Type Strains, Phase IV (KMG-IV): sequencing the most valuable type-strain genomes for metagenomic binning, comparative biology and taxonomic classification.</title>
        <authorList>
            <person name="Goeker M."/>
        </authorList>
    </citation>
    <scope>NUCLEOTIDE SEQUENCE [LARGE SCALE GENOMIC DNA]</scope>
    <source>
        <strain evidence="7 8">DSM 105482</strain>
    </source>
</reference>
<protein>
    <submittedName>
        <fullName evidence="7">CDP-glycerol glycerophosphotransferase</fullName>
        <ecNumber evidence="7">2.7.8.12</ecNumber>
    </submittedName>
</protein>
<evidence type="ECO:0000313" key="8">
    <source>
        <dbReference type="Proteomes" id="UP000823486"/>
    </source>
</evidence>
<sequence length="429" mass="50687">MEIAVDDKNKQKPLINKPSFISRIVSSLIRRAGKLIQRTFKYTFRIVGKLPVQKNLIIFESFLGKQYSCNPRAIYEYIEKHYPEYEMYWSVDKRYTSMFDQEGIPYLKRFSMSWLLNVPRARYWVSNSRMPLWIPKPKHTTYLQTWHGTPLKKLAADMKEVHMPGTKTESYKRNFIAESSKWDYLISPNPYSTEIFSRAFQVDKEKIIESGYPRNDILYTGLNTETITSIKNKLGISQDKKVILYAPTWRDDQFYSVGKYKFELQLDLNRMKQELGDDYVILLRLHYLIADDLDLSSFNGFAYNLSRHGDINELYLISDLLITDYSSVFFDFANLKRPMMFYAYDIDTYRDKLRGFYFDFEAQAPGPLVKTTEEIISEIKLFEQNGFHPGDEIEEFNRKFCGLEDGRAAQRVVERVFQEQPSKQVSNNF</sequence>
<keyword evidence="6" id="KW-0472">Membrane</keyword>
<name>A0ABS2QCH3_9BACI</name>
<dbReference type="SUPFAM" id="SSF53756">
    <property type="entry name" value="UDP-Glycosyltransferase/glycogen phosphorylase"/>
    <property type="match status" value="1"/>
</dbReference>
<keyword evidence="8" id="KW-1185">Reference proteome</keyword>
<dbReference type="InterPro" id="IPR043148">
    <property type="entry name" value="TagF_C"/>
</dbReference>
<dbReference type="Gene3D" id="3.40.50.11820">
    <property type="match status" value="1"/>
</dbReference>
<organism evidence="7 8">
    <name type="scientific">Peribacillus deserti</name>
    <dbReference type="NCBI Taxonomy" id="673318"/>
    <lineage>
        <taxon>Bacteria</taxon>
        <taxon>Bacillati</taxon>
        <taxon>Bacillota</taxon>
        <taxon>Bacilli</taxon>
        <taxon>Bacillales</taxon>
        <taxon>Bacillaceae</taxon>
        <taxon>Peribacillus</taxon>
    </lineage>
</organism>